<proteinExistence type="predicted"/>
<protein>
    <recommendedName>
        <fullName evidence="4">AAA domain-containing protein</fullName>
    </recommendedName>
</protein>
<dbReference type="STRING" id="1759059.ATE48_05060"/>
<dbReference type="GO" id="GO:0051782">
    <property type="term" value="P:negative regulation of cell division"/>
    <property type="evidence" value="ECO:0007669"/>
    <property type="project" value="TreeGrafter"/>
</dbReference>
<accession>A0A1B1AFL9</accession>
<evidence type="ECO:0000256" key="1">
    <source>
        <dbReference type="ARBA" id="ARBA00022741"/>
    </source>
</evidence>
<name>A0A1B1AFL9_9PROT</name>
<dbReference type="EMBL" id="CP013244">
    <property type="protein sequence ID" value="ANP45325.1"/>
    <property type="molecule type" value="Genomic_DNA"/>
</dbReference>
<dbReference type="InParanoid" id="A0A1B1AFL9"/>
<keyword evidence="6" id="KW-1185">Reference proteome</keyword>
<dbReference type="GO" id="GO:0016887">
    <property type="term" value="F:ATP hydrolysis activity"/>
    <property type="evidence" value="ECO:0007669"/>
    <property type="project" value="TreeGrafter"/>
</dbReference>
<dbReference type="RefSeq" id="WP_066768453.1">
    <property type="nucleotide sequence ID" value="NZ_CP013244.1"/>
</dbReference>
<evidence type="ECO:0000256" key="2">
    <source>
        <dbReference type="ARBA" id="ARBA00022840"/>
    </source>
</evidence>
<evidence type="ECO:0000313" key="5">
    <source>
        <dbReference type="EMBL" id="ANP45325.1"/>
    </source>
</evidence>
<dbReference type="InterPro" id="IPR025669">
    <property type="entry name" value="AAA_dom"/>
</dbReference>
<feature type="compositionally biased region" description="Acidic residues" evidence="3">
    <location>
        <begin position="12"/>
        <end position="23"/>
    </location>
</feature>
<evidence type="ECO:0000259" key="4">
    <source>
        <dbReference type="Pfam" id="PF13614"/>
    </source>
</evidence>
<dbReference type="InterPro" id="IPR050625">
    <property type="entry name" value="ParA/MinD_ATPase"/>
</dbReference>
<dbReference type="SUPFAM" id="SSF52540">
    <property type="entry name" value="P-loop containing nucleoside triphosphate hydrolases"/>
    <property type="match status" value="1"/>
</dbReference>
<sequence length="485" mass="52417">MSNPDPAWSLGSDDDFVLEDDDTFGLGEIESGDLPPFDDSPSLMPANETSPPPHVDGDDAFGLSAPATIAHAAAAMPIMPREDTRVTEQPVPRITIHAVCDRHEIADIIAGISADRRMARAEISVESGGIEAAVTRFASQASPNLLIIDTLMQGQQMLHNLDRLAQVIEEGTKVVIIGAVNDIALFRELMARGVSEYIVPPMQPLDLIRTVCGLYVNPDKPFAGRVISVIGARGGIGASTIAHNLAWSIAERQESSATLLDLDLSFGTAALDFNQDPPQSIADALMAPDRVDDVFLERVTTKQTQRLQMLTAPATLEREFELDPQSYEMVIERVRRTSPFVVLDLPHVWTSWVKHTLLSADDAIIVAGPDLASLRNTKNIIDLLRSMRPYDSPPAVVLSMTGVPKRPEIPFKDFAEALGAEPVAVIPFDPQLFGMAANNGQMVGEVAAQSKTAIALDALAATLTGRKPVEAKKSSLTDKIPFLKR</sequence>
<dbReference type="PANTHER" id="PTHR43384">
    <property type="entry name" value="SEPTUM SITE-DETERMINING PROTEIN MIND HOMOLOG, CHLOROPLASTIC-RELATED"/>
    <property type="match status" value="1"/>
</dbReference>
<dbReference type="PANTHER" id="PTHR43384:SF6">
    <property type="entry name" value="SEPTUM SITE-DETERMINING PROTEIN MIND HOMOLOG, CHLOROPLASTIC"/>
    <property type="match status" value="1"/>
</dbReference>
<dbReference type="OrthoDB" id="9783172at2"/>
<feature type="domain" description="AAA" evidence="4">
    <location>
        <begin position="225"/>
        <end position="386"/>
    </location>
</feature>
<evidence type="ECO:0000313" key="6">
    <source>
        <dbReference type="Proteomes" id="UP000092498"/>
    </source>
</evidence>
<dbReference type="SUPFAM" id="SSF52172">
    <property type="entry name" value="CheY-like"/>
    <property type="match status" value="1"/>
</dbReference>
<dbReference type="Pfam" id="PF13614">
    <property type="entry name" value="AAA_31"/>
    <property type="match status" value="1"/>
</dbReference>
<feature type="region of interest" description="Disordered" evidence="3">
    <location>
        <begin position="1"/>
        <end position="52"/>
    </location>
</feature>
<keyword evidence="2" id="KW-0067">ATP-binding</keyword>
<dbReference type="KEGG" id="cbot:ATE48_05060"/>
<dbReference type="GO" id="GO:0009898">
    <property type="term" value="C:cytoplasmic side of plasma membrane"/>
    <property type="evidence" value="ECO:0007669"/>
    <property type="project" value="TreeGrafter"/>
</dbReference>
<dbReference type="InterPro" id="IPR011006">
    <property type="entry name" value="CheY-like_superfamily"/>
</dbReference>
<dbReference type="Gene3D" id="3.40.50.300">
    <property type="entry name" value="P-loop containing nucleotide triphosphate hydrolases"/>
    <property type="match status" value="1"/>
</dbReference>
<dbReference type="GO" id="GO:0005829">
    <property type="term" value="C:cytosol"/>
    <property type="evidence" value="ECO:0007669"/>
    <property type="project" value="TreeGrafter"/>
</dbReference>
<organism evidence="5 6">
    <name type="scientific">Candidatus Viadribacter manganicus</name>
    <dbReference type="NCBI Taxonomy" id="1759059"/>
    <lineage>
        <taxon>Bacteria</taxon>
        <taxon>Pseudomonadati</taxon>
        <taxon>Pseudomonadota</taxon>
        <taxon>Alphaproteobacteria</taxon>
        <taxon>Hyphomonadales</taxon>
        <taxon>Hyphomonadaceae</taxon>
        <taxon>Candidatus Viadribacter</taxon>
    </lineage>
</organism>
<gene>
    <name evidence="5" type="ORF">ATE48_05060</name>
</gene>
<evidence type="ECO:0000256" key="3">
    <source>
        <dbReference type="SAM" id="MobiDB-lite"/>
    </source>
</evidence>
<keyword evidence="1" id="KW-0547">Nucleotide-binding</keyword>
<dbReference type="GO" id="GO:0005524">
    <property type="term" value="F:ATP binding"/>
    <property type="evidence" value="ECO:0007669"/>
    <property type="project" value="UniProtKB-KW"/>
</dbReference>
<dbReference type="Proteomes" id="UP000092498">
    <property type="component" value="Chromosome"/>
</dbReference>
<dbReference type="Gene3D" id="3.40.50.2300">
    <property type="match status" value="1"/>
</dbReference>
<dbReference type="AlphaFoldDB" id="A0A1B1AFL9"/>
<dbReference type="InterPro" id="IPR027417">
    <property type="entry name" value="P-loop_NTPase"/>
</dbReference>
<reference evidence="5 6" key="1">
    <citation type="submission" date="2015-11" db="EMBL/GenBank/DDBJ databases">
        <title>Whole-Genome Sequence of Candidatus Oderbacter manganicum from the National Park Lower Oder Valley, Germany.</title>
        <authorList>
            <person name="Braun B."/>
            <person name="Liere K."/>
            <person name="Szewzyk U."/>
        </authorList>
    </citation>
    <scope>NUCLEOTIDE SEQUENCE [LARGE SCALE GENOMIC DNA]</scope>
    <source>
        <strain evidence="5 6">OTSz_A_272</strain>
    </source>
</reference>